<feature type="active site" evidence="8">
    <location>
        <position position="122"/>
    </location>
</feature>
<feature type="binding site" evidence="8">
    <location>
        <position position="46"/>
    </location>
    <ligand>
        <name>Mg(2+)</name>
        <dbReference type="ChEBI" id="CHEBI:18420"/>
    </ligand>
</feature>
<dbReference type="SUPFAM" id="SSF54768">
    <property type="entry name" value="dsRNA-binding domain-like"/>
    <property type="match status" value="1"/>
</dbReference>
<organism evidence="11 12">
    <name type="scientific">Amedibacillus dolichus</name>
    <dbReference type="NCBI Taxonomy" id="31971"/>
    <lineage>
        <taxon>Bacteria</taxon>
        <taxon>Bacillati</taxon>
        <taxon>Bacillota</taxon>
        <taxon>Erysipelotrichia</taxon>
        <taxon>Erysipelotrichales</taxon>
        <taxon>Erysipelotrichaceae</taxon>
        <taxon>Amedibacillus</taxon>
    </lineage>
</organism>
<evidence type="ECO:0000256" key="4">
    <source>
        <dbReference type="ARBA" id="ARBA00022722"/>
    </source>
</evidence>
<proteinExistence type="inferred from homology"/>
<evidence type="ECO:0000259" key="10">
    <source>
        <dbReference type="PROSITE" id="PS50142"/>
    </source>
</evidence>
<dbReference type="PROSITE" id="PS50142">
    <property type="entry name" value="RNASE_3_2"/>
    <property type="match status" value="1"/>
</dbReference>
<keyword evidence="7 8" id="KW-0694">RNA-binding</keyword>
<dbReference type="Gene3D" id="1.10.1520.10">
    <property type="entry name" value="Ribonuclease III domain"/>
    <property type="match status" value="1"/>
</dbReference>
<feature type="domain" description="DRBM" evidence="9">
    <location>
        <begin position="159"/>
        <end position="228"/>
    </location>
</feature>
<sequence>MKKTMFDWLKENRIPYGRKDLINEALTHSSYLNEHKEVLHDNERLEFMGDAVLQLWTTEKLFQLEPLLSEGQMTTLRSQLVCEAALAHYSRELGWGAYLLLGVGEERTGGRDRDSLLADMFEAMLGALYLDQGMKPVSMILERVLTPAISEPKNEVLIDYKTKLQEVVQADSRKTLQYELLNTQGPTNHPEFEMAVLLDGIVLGKGKGNSKKRAEQMAAKAAFEKMAR</sequence>
<comment type="subunit">
    <text evidence="8">Homodimer.</text>
</comment>
<feature type="active site" evidence="8">
    <location>
        <position position="50"/>
    </location>
</feature>
<comment type="cofactor">
    <cofactor evidence="8">
        <name>Mg(2+)</name>
        <dbReference type="ChEBI" id="CHEBI:18420"/>
    </cofactor>
</comment>
<keyword evidence="5 8" id="KW-0255">Endonuclease</keyword>
<feature type="binding site" evidence="8">
    <location>
        <position position="122"/>
    </location>
    <ligand>
        <name>Mg(2+)</name>
        <dbReference type="ChEBI" id="CHEBI:18420"/>
    </ligand>
</feature>
<dbReference type="Pfam" id="PF14622">
    <property type="entry name" value="Ribonucleas_3_3"/>
    <property type="match status" value="1"/>
</dbReference>
<dbReference type="Proteomes" id="UP001529340">
    <property type="component" value="Unassembled WGS sequence"/>
</dbReference>
<keyword evidence="8" id="KW-0963">Cytoplasm</keyword>
<keyword evidence="6 8" id="KW-0378">Hydrolase</keyword>
<dbReference type="SUPFAM" id="SSF69065">
    <property type="entry name" value="RNase III domain-like"/>
    <property type="match status" value="1"/>
</dbReference>
<gene>
    <name evidence="8 11" type="primary">rnc</name>
    <name evidence="11" type="ORF">QUV96_07060</name>
</gene>
<accession>A0ABT7UCQ9</accession>
<dbReference type="NCBIfam" id="TIGR02191">
    <property type="entry name" value="RNaseIII"/>
    <property type="match status" value="1"/>
</dbReference>
<keyword evidence="8" id="KW-0460">Magnesium</keyword>
<dbReference type="SMART" id="SM00358">
    <property type="entry name" value="DSRM"/>
    <property type="match status" value="1"/>
</dbReference>
<evidence type="ECO:0000256" key="1">
    <source>
        <dbReference type="ARBA" id="ARBA00000109"/>
    </source>
</evidence>
<comment type="similarity">
    <text evidence="2">Belongs to the ribonuclease III family.</text>
</comment>
<evidence type="ECO:0000313" key="11">
    <source>
        <dbReference type="EMBL" id="MDM8157392.1"/>
    </source>
</evidence>
<keyword evidence="4 8" id="KW-0540">Nuclease</keyword>
<comment type="function">
    <text evidence="8">Digests double-stranded RNA. Involved in the processing of primary rRNA transcript to yield the immediate precursors to the large and small rRNAs (23S and 16S). Processes some mRNAs, and tRNAs when they are encoded in the rRNA operon. Processes pre-crRNA and tracrRNA of type II CRISPR loci if present in the organism.</text>
</comment>
<reference evidence="11" key="2">
    <citation type="submission" date="2023-06" db="EMBL/GenBank/DDBJ databases">
        <authorList>
            <person name="Zeman M."/>
            <person name="Kubasova T."/>
            <person name="Jahodarova E."/>
            <person name="Nykrynova M."/>
            <person name="Rychlik I."/>
        </authorList>
    </citation>
    <scope>NUCLEOTIDE SEQUENCE</scope>
    <source>
        <strain evidence="11">ET39</strain>
    </source>
</reference>
<evidence type="ECO:0000256" key="8">
    <source>
        <dbReference type="HAMAP-Rule" id="MF_00104"/>
    </source>
</evidence>
<dbReference type="PANTHER" id="PTHR11207">
    <property type="entry name" value="RIBONUCLEASE III"/>
    <property type="match status" value="1"/>
</dbReference>
<protein>
    <recommendedName>
        <fullName evidence="8">Ribonuclease 3</fullName>
        <ecNumber evidence="8">3.1.26.3</ecNumber>
    </recommendedName>
    <alternativeName>
        <fullName evidence="8">Ribonuclease III</fullName>
        <shortName evidence="8">RNase III</shortName>
    </alternativeName>
</protein>
<dbReference type="Gene3D" id="3.30.160.20">
    <property type="match status" value="1"/>
</dbReference>
<reference evidence="11" key="1">
    <citation type="submission" date="2023-06" db="EMBL/GenBank/DDBJ databases">
        <title>Identification and characterization of horizontal gene transfer across gut microbiota members of farm animals based on homology search.</title>
        <authorList>
            <person name="Schwarzerova J."/>
            <person name="Nykrynova M."/>
            <person name="Jureckova K."/>
            <person name="Cejkova D."/>
            <person name="Rychlik I."/>
        </authorList>
    </citation>
    <scope>NUCLEOTIDE SEQUENCE</scope>
    <source>
        <strain evidence="11">ET39</strain>
    </source>
</reference>
<evidence type="ECO:0000256" key="5">
    <source>
        <dbReference type="ARBA" id="ARBA00022759"/>
    </source>
</evidence>
<dbReference type="Pfam" id="PF00035">
    <property type="entry name" value="dsrm"/>
    <property type="match status" value="1"/>
</dbReference>
<keyword evidence="8" id="KW-0699">rRNA-binding</keyword>
<evidence type="ECO:0000256" key="7">
    <source>
        <dbReference type="ARBA" id="ARBA00022884"/>
    </source>
</evidence>
<comment type="subcellular location">
    <subcellularLocation>
        <location evidence="8">Cytoplasm</location>
    </subcellularLocation>
</comment>
<evidence type="ECO:0000313" key="12">
    <source>
        <dbReference type="Proteomes" id="UP001529340"/>
    </source>
</evidence>
<dbReference type="CDD" id="cd00593">
    <property type="entry name" value="RIBOc"/>
    <property type="match status" value="1"/>
</dbReference>
<dbReference type="InterPro" id="IPR036389">
    <property type="entry name" value="RNase_III_sf"/>
</dbReference>
<name>A0ABT7UCQ9_9FIRM</name>
<feature type="domain" description="RNase III" evidence="10">
    <location>
        <begin position="1"/>
        <end position="133"/>
    </location>
</feature>
<keyword evidence="8" id="KW-0819">tRNA processing</keyword>
<keyword evidence="8" id="KW-0698">rRNA processing</keyword>
<keyword evidence="8" id="KW-0479">Metal-binding</keyword>
<evidence type="ECO:0000256" key="2">
    <source>
        <dbReference type="ARBA" id="ARBA00010183"/>
    </source>
</evidence>
<comment type="catalytic activity">
    <reaction evidence="1 8">
        <text>Endonucleolytic cleavage to 5'-phosphomonoester.</text>
        <dbReference type="EC" id="3.1.26.3"/>
    </reaction>
</comment>
<evidence type="ECO:0000256" key="3">
    <source>
        <dbReference type="ARBA" id="ARBA00022664"/>
    </source>
</evidence>
<feature type="binding site" evidence="8">
    <location>
        <position position="119"/>
    </location>
    <ligand>
        <name>Mg(2+)</name>
        <dbReference type="ChEBI" id="CHEBI:18420"/>
    </ligand>
</feature>
<comment type="caution">
    <text evidence="11">The sequence shown here is derived from an EMBL/GenBank/DDBJ whole genome shotgun (WGS) entry which is preliminary data.</text>
</comment>
<evidence type="ECO:0000256" key="6">
    <source>
        <dbReference type="ARBA" id="ARBA00022801"/>
    </source>
</evidence>
<dbReference type="EMBL" id="JAUDCG010000027">
    <property type="protein sequence ID" value="MDM8157392.1"/>
    <property type="molecule type" value="Genomic_DNA"/>
</dbReference>
<keyword evidence="12" id="KW-1185">Reference proteome</keyword>
<dbReference type="CDD" id="cd10845">
    <property type="entry name" value="DSRM_RNAse_III_family"/>
    <property type="match status" value="1"/>
</dbReference>
<keyword evidence="3 8" id="KW-0507">mRNA processing</keyword>
<dbReference type="EC" id="3.1.26.3" evidence="8"/>
<dbReference type="RefSeq" id="WP_289607854.1">
    <property type="nucleotide sequence ID" value="NZ_JAUDCG010000027.1"/>
</dbReference>
<dbReference type="GO" id="GO:0004525">
    <property type="term" value="F:ribonuclease III activity"/>
    <property type="evidence" value="ECO:0007669"/>
    <property type="project" value="UniProtKB-EC"/>
</dbReference>
<evidence type="ECO:0000259" key="9">
    <source>
        <dbReference type="PROSITE" id="PS50137"/>
    </source>
</evidence>
<dbReference type="SMART" id="SM00535">
    <property type="entry name" value="RIBOc"/>
    <property type="match status" value="1"/>
</dbReference>
<dbReference type="InterPro" id="IPR000999">
    <property type="entry name" value="RNase_III_dom"/>
</dbReference>
<dbReference type="PROSITE" id="PS50137">
    <property type="entry name" value="DS_RBD"/>
    <property type="match status" value="1"/>
</dbReference>
<dbReference type="InterPro" id="IPR014720">
    <property type="entry name" value="dsRBD_dom"/>
</dbReference>
<dbReference type="HAMAP" id="MF_00104">
    <property type="entry name" value="RNase_III"/>
    <property type="match status" value="1"/>
</dbReference>
<dbReference type="InterPro" id="IPR011907">
    <property type="entry name" value="RNase_III"/>
</dbReference>
<dbReference type="PANTHER" id="PTHR11207:SF0">
    <property type="entry name" value="RIBONUCLEASE 3"/>
    <property type="match status" value="1"/>
</dbReference>